<keyword evidence="6" id="KW-0804">Transcription</keyword>
<name>A0ABC8R595_9AQUA</name>
<dbReference type="Pfam" id="PF07526">
    <property type="entry name" value="POX"/>
    <property type="match status" value="1"/>
</dbReference>
<dbReference type="Proteomes" id="UP001642360">
    <property type="component" value="Unassembled WGS sequence"/>
</dbReference>
<comment type="subcellular location">
    <subcellularLocation>
        <location evidence="1 8">Nucleus</location>
    </subcellularLocation>
</comment>
<keyword evidence="7 8" id="KW-0539">Nucleus</keyword>
<evidence type="ECO:0000256" key="8">
    <source>
        <dbReference type="PROSITE-ProRule" id="PRU00108"/>
    </source>
</evidence>
<dbReference type="AlphaFoldDB" id="A0ABC8R595"/>
<dbReference type="GO" id="GO:0003677">
    <property type="term" value="F:DNA binding"/>
    <property type="evidence" value="ECO:0007669"/>
    <property type="project" value="UniProtKB-UniRule"/>
</dbReference>
<dbReference type="InterPro" id="IPR009057">
    <property type="entry name" value="Homeodomain-like_sf"/>
</dbReference>
<evidence type="ECO:0000256" key="2">
    <source>
        <dbReference type="ARBA" id="ARBA00006454"/>
    </source>
</evidence>
<proteinExistence type="inferred from homology"/>
<keyword evidence="5 8" id="KW-0371">Homeobox</keyword>
<dbReference type="Pfam" id="PF05920">
    <property type="entry name" value="Homeobox_KN"/>
    <property type="match status" value="1"/>
</dbReference>
<dbReference type="CDD" id="cd00086">
    <property type="entry name" value="homeodomain"/>
    <property type="match status" value="1"/>
</dbReference>
<sequence>MSSFRPELHVAQQSRRDKLRIQQNSTPNQHLEDYTHNLEQLPFHSGLNTDLIQLRNFGYGNIAYDPTVISSEMINFATNSQPLLASKDGMVMHQRATTAQSDKLMAAETAAFANLSHQISSNLSTSAKVSGDPQNCSTWKSVGLQQNCDWIADYSSGSAGIDGNQNPTFVGEGLSGSLKANLPASSLYMKPSYYNSQDVQSSLLKPSSEISIQSTQRPFMEMHCHSSSLHQNTLQDVVTCATIGTGGLEMKPVGQPNICETSHGSWADRGNELNLLPANYGDQYPLRINHASDFVNRPGEGCYQWNGELGFPVDKITERDNRKVVNDNPTTQGLSLSLSSVPPCRTHVSEVGERNYFRDLPSSTVVFSDFSESRTLKSDYLCSNSKMPICTNVVGSTRQEMSAFTRQNTGPLGPFTGYATILKSSKFLKPAQQLLDEFCRITGPKPMTTGEVCNKISEEIRVSADIVEATESVVGAKGGDSVASTSTFYSSNEFSGEAGGGRSSIESFRSEYQQKKAKLLHMHEEVCRRYKQYHQQMQMVVSSFESVAGLSAAIPYISVALKTVLRHFRCLKNAISDQVRHIRKALGEDLSSPTTDTSNAKGDASTSKLKFIDHGFQKHKPSGSSLGFFESHHVWRPQRGLPERAVAILRAWLFDHFLHPYPTDTDKHMLATQTGLTRNQVSNWFINARVRVWKPMVEEIHVLETKGLAETNTNPGKTDGKRTSDGASPLNDHQPVNRFSKCAVSDKQVNFSGIGSSACNEDGSRAESWNQEKRSRVDCQNPASMGGSWMGFSPYQRSGLEIGGVGAVSLTLGLRQSADSVQQQQHLQRGQMIHDYVG</sequence>
<dbReference type="FunFam" id="1.10.10.60:FF:000117">
    <property type="entry name" value="BEL1-like homeodomain protein 9"/>
    <property type="match status" value="1"/>
</dbReference>
<accession>A0ABC8R595</accession>
<dbReference type="PROSITE" id="PS50071">
    <property type="entry name" value="HOMEOBOX_2"/>
    <property type="match status" value="1"/>
</dbReference>
<dbReference type="SUPFAM" id="SSF46689">
    <property type="entry name" value="Homeodomain-like"/>
    <property type="match status" value="1"/>
</dbReference>
<evidence type="ECO:0000256" key="5">
    <source>
        <dbReference type="ARBA" id="ARBA00023155"/>
    </source>
</evidence>
<evidence type="ECO:0000313" key="12">
    <source>
        <dbReference type="Proteomes" id="UP001642360"/>
    </source>
</evidence>
<evidence type="ECO:0000256" key="6">
    <source>
        <dbReference type="ARBA" id="ARBA00023163"/>
    </source>
</evidence>
<protein>
    <recommendedName>
        <fullName evidence="10">Homeobox domain-containing protein</fullName>
    </recommendedName>
</protein>
<keyword evidence="4 8" id="KW-0238">DNA-binding</keyword>
<evidence type="ECO:0000256" key="7">
    <source>
        <dbReference type="ARBA" id="ARBA00023242"/>
    </source>
</evidence>
<feature type="region of interest" description="Disordered" evidence="9">
    <location>
        <begin position="709"/>
        <end position="738"/>
    </location>
</feature>
<reference evidence="11 12" key="1">
    <citation type="submission" date="2024-02" db="EMBL/GenBank/DDBJ databases">
        <authorList>
            <person name="Vignale AGUSTIN F."/>
            <person name="Sosa J E."/>
            <person name="Modenutti C."/>
        </authorList>
    </citation>
    <scope>NUCLEOTIDE SEQUENCE [LARGE SCALE GENOMIC DNA]</scope>
</reference>
<dbReference type="InterPro" id="IPR006563">
    <property type="entry name" value="POX_dom"/>
</dbReference>
<dbReference type="InterPro" id="IPR008422">
    <property type="entry name" value="KN_HD"/>
</dbReference>
<evidence type="ECO:0000256" key="1">
    <source>
        <dbReference type="ARBA" id="ARBA00004123"/>
    </source>
</evidence>
<evidence type="ECO:0000256" key="3">
    <source>
        <dbReference type="ARBA" id="ARBA00023015"/>
    </source>
</evidence>
<dbReference type="GO" id="GO:0005634">
    <property type="term" value="C:nucleus"/>
    <property type="evidence" value="ECO:0007669"/>
    <property type="project" value="UniProtKB-SubCell"/>
</dbReference>
<dbReference type="PANTHER" id="PTHR11850">
    <property type="entry name" value="HOMEOBOX PROTEIN TRANSCRIPTION FACTORS"/>
    <property type="match status" value="1"/>
</dbReference>
<keyword evidence="12" id="KW-1185">Reference proteome</keyword>
<comment type="similarity">
    <text evidence="2">Belongs to the TALE/BELL homeobox family.</text>
</comment>
<dbReference type="InterPro" id="IPR001356">
    <property type="entry name" value="HD"/>
</dbReference>
<dbReference type="Gene3D" id="1.10.10.60">
    <property type="entry name" value="Homeodomain-like"/>
    <property type="match status" value="1"/>
</dbReference>
<feature type="domain" description="Homeobox" evidence="10">
    <location>
        <begin position="632"/>
        <end position="695"/>
    </location>
</feature>
<feature type="DNA-binding region" description="Homeobox" evidence="8">
    <location>
        <begin position="634"/>
        <end position="696"/>
    </location>
</feature>
<gene>
    <name evidence="11" type="ORF">ILEXP_LOCUS6085</name>
</gene>
<keyword evidence="3" id="KW-0805">Transcription regulation</keyword>
<evidence type="ECO:0000256" key="9">
    <source>
        <dbReference type="SAM" id="MobiDB-lite"/>
    </source>
</evidence>
<evidence type="ECO:0000313" key="11">
    <source>
        <dbReference type="EMBL" id="CAK9138735.1"/>
    </source>
</evidence>
<dbReference type="SMART" id="SM00574">
    <property type="entry name" value="POX"/>
    <property type="match status" value="1"/>
</dbReference>
<organism evidence="11 12">
    <name type="scientific">Ilex paraguariensis</name>
    <name type="common">yerba mate</name>
    <dbReference type="NCBI Taxonomy" id="185542"/>
    <lineage>
        <taxon>Eukaryota</taxon>
        <taxon>Viridiplantae</taxon>
        <taxon>Streptophyta</taxon>
        <taxon>Embryophyta</taxon>
        <taxon>Tracheophyta</taxon>
        <taxon>Spermatophyta</taxon>
        <taxon>Magnoliopsida</taxon>
        <taxon>eudicotyledons</taxon>
        <taxon>Gunneridae</taxon>
        <taxon>Pentapetalae</taxon>
        <taxon>asterids</taxon>
        <taxon>campanulids</taxon>
        <taxon>Aquifoliales</taxon>
        <taxon>Aquifoliaceae</taxon>
        <taxon>Ilex</taxon>
    </lineage>
</organism>
<dbReference type="InterPro" id="IPR050224">
    <property type="entry name" value="TALE_homeobox"/>
</dbReference>
<dbReference type="SMART" id="SM00389">
    <property type="entry name" value="HOX"/>
    <property type="match status" value="1"/>
</dbReference>
<dbReference type="EMBL" id="CAUOFW020000910">
    <property type="protein sequence ID" value="CAK9138735.1"/>
    <property type="molecule type" value="Genomic_DNA"/>
</dbReference>
<evidence type="ECO:0000259" key="10">
    <source>
        <dbReference type="PROSITE" id="PS50071"/>
    </source>
</evidence>
<evidence type="ECO:0000256" key="4">
    <source>
        <dbReference type="ARBA" id="ARBA00023125"/>
    </source>
</evidence>
<comment type="caution">
    <text evidence="11">The sequence shown here is derived from an EMBL/GenBank/DDBJ whole genome shotgun (WGS) entry which is preliminary data.</text>
</comment>